<dbReference type="Pfam" id="PF16751">
    <property type="entry name" value="RsdA_SigD_bd"/>
    <property type="match status" value="1"/>
</dbReference>
<reference evidence="4" key="1">
    <citation type="journal article" date="2014" name="Int. J. Syst. Evol. Microbiol.">
        <title>Complete genome sequence of Corynebacterium casei LMG S-19264T (=DSM 44701T), isolated from a smear-ripened cheese.</title>
        <authorList>
            <consortium name="US DOE Joint Genome Institute (JGI-PGF)"/>
            <person name="Walter F."/>
            <person name="Albersmeier A."/>
            <person name="Kalinowski J."/>
            <person name="Ruckert C."/>
        </authorList>
    </citation>
    <scope>NUCLEOTIDE SEQUENCE</scope>
    <source>
        <strain evidence="4">CGMCC 1.15478</strain>
    </source>
</reference>
<dbReference type="Proteomes" id="UP000641514">
    <property type="component" value="Unassembled WGS sequence"/>
</dbReference>
<feature type="region of interest" description="Disordered" evidence="1">
    <location>
        <begin position="261"/>
        <end position="318"/>
    </location>
</feature>
<keyword evidence="2" id="KW-1133">Transmembrane helix</keyword>
<evidence type="ECO:0000256" key="2">
    <source>
        <dbReference type="SAM" id="Phobius"/>
    </source>
</evidence>
<feature type="region of interest" description="Disordered" evidence="1">
    <location>
        <begin position="336"/>
        <end position="436"/>
    </location>
</feature>
<feature type="compositionally biased region" description="Pro residues" evidence="1">
    <location>
        <begin position="336"/>
        <end position="346"/>
    </location>
</feature>
<keyword evidence="5" id="KW-1185">Reference proteome</keyword>
<keyword evidence="2" id="KW-0472">Membrane</keyword>
<dbReference type="RefSeq" id="WP_188673240.1">
    <property type="nucleotide sequence ID" value="NZ_BMJH01000002.1"/>
</dbReference>
<evidence type="ECO:0000313" key="5">
    <source>
        <dbReference type="Proteomes" id="UP000641514"/>
    </source>
</evidence>
<evidence type="ECO:0000259" key="3">
    <source>
        <dbReference type="Pfam" id="PF16751"/>
    </source>
</evidence>
<dbReference type="AlphaFoldDB" id="A0A916UA71"/>
<dbReference type="EMBL" id="BMJH01000002">
    <property type="protein sequence ID" value="GGC65104.1"/>
    <property type="molecule type" value="Genomic_DNA"/>
</dbReference>
<feature type="domain" description="Anti-sigma-D factor RsdA sigma factor binding region" evidence="3">
    <location>
        <begin position="45"/>
        <end position="90"/>
    </location>
</feature>
<reference evidence="4" key="2">
    <citation type="submission" date="2020-09" db="EMBL/GenBank/DDBJ databases">
        <authorList>
            <person name="Sun Q."/>
            <person name="Zhou Y."/>
        </authorList>
    </citation>
    <scope>NUCLEOTIDE SEQUENCE</scope>
    <source>
        <strain evidence="4">CGMCC 1.15478</strain>
    </source>
</reference>
<feature type="compositionally biased region" description="Low complexity" evidence="1">
    <location>
        <begin position="362"/>
        <end position="401"/>
    </location>
</feature>
<keyword evidence="2" id="KW-0812">Transmembrane</keyword>
<evidence type="ECO:0000256" key="1">
    <source>
        <dbReference type="SAM" id="MobiDB-lite"/>
    </source>
</evidence>
<dbReference type="InterPro" id="IPR031928">
    <property type="entry name" value="RsdA_SigD-bd"/>
</dbReference>
<protein>
    <recommendedName>
        <fullName evidence="3">Anti-sigma-D factor RsdA sigma factor binding region domain-containing protein</fullName>
    </recommendedName>
</protein>
<organism evidence="4 5">
    <name type="scientific">Hoyosella rhizosphaerae</name>
    <dbReference type="NCBI Taxonomy" id="1755582"/>
    <lineage>
        <taxon>Bacteria</taxon>
        <taxon>Bacillati</taxon>
        <taxon>Actinomycetota</taxon>
        <taxon>Actinomycetes</taxon>
        <taxon>Mycobacteriales</taxon>
        <taxon>Hoyosellaceae</taxon>
        <taxon>Hoyosella</taxon>
    </lineage>
</organism>
<feature type="transmembrane region" description="Helical" evidence="2">
    <location>
        <begin position="159"/>
        <end position="180"/>
    </location>
</feature>
<name>A0A916UA71_9ACTN</name>
<sequence length="436" mass="44672">MARREDNGMTGDGVGRDHEAPTSGTPEDGVPTQGAGGSGGASLPDIGDLLGADTFLSALASGAGGEASSKDEEALAALLGEWRDEITSTPIPAGPSIDDVIKAMEAGGRGAAGEFTGATTIQQAAEASAGPVSGLPTQGARVSELSARRNAGPARRTRWLTSVAGVAAAAAVVLGGLAVLSQSAQPGDPLWGFREQIHGADETSIMVAGLWEELIQAERALESGDVERVERILSELAPKISAVDGTEQDELSSKFHKLNEDLQRHPNRPEVAPITTTERDRTTPPSTTLPGLPTGLPGLPTGLPDLPTGLPVLPSELPQPPFTIPPEIMSIIPWPPITELPLPVTPTNPGGAGPTEPNGGEPTASGAPTTAAPTTTANPTTTTQRTTTTPKPTSSRLPTTTASAPLSDEVRRSLEVTTGNEPFPTESDESQDRNGS</sequence>
<accession>A0A916UA71</accession>
<comment type="caution">
    <text evidence="4">The sequence shown here is derived from an EMBL/GenBank/DDBJ whole genome shotgun (WGS) entry which is preliminary data.</text>
</comment>
<feature type="region of interest" description="Disordered" evidence="1">
    <location>
        <begin position="1"/>
        <end position="47"/>
    </location>
</feature>
<feature type="compositionally biased region" description="Low complexity" evidence="1">
    <location>
        <begin position="283"/>
        <end position="314"/>
    </location>
</feature>
<gene>
    <name evidence="4" type="ORF">GCM10011410_17010</name>
</gene>
<proteinExistence type="predicted"/>
<evidence type="ECO:0000313" key="4">
    <source>
        <dbReference type="EMBL" id="GGC65104.1"/>
    </source>
</evidence>
<dbReference type="Gene3D" id="6.10.250.1300">
    <property type="match status" value="1"/>
</dbReference>